<keyword evidence="2" id="KW-0472">Membrane</keyword>
<sequence length="187" mass="20877">MDGHAHLENAPAPDRAAQARPAANAYPARDNAPRRSNPLPQDLQQDVPQNAAAARSPYRHHAAHITQDPITDDGISYVSEPGPAMRGATRGQASGRRHMGTATSDPQYLPPVDGRTRRAPDAAQTPGQRQTDRRSQLHYERYLETPKPGKTIFTSRYERSRRRSMRAVIIVLLLAVIIALVWFFFLR</sequence>
<organism evidence="3 4">
    <name type="scientific">Enorma phocaeensis</name>
    <dbReference type="NCBI Taxonomy" id="1871019"/>
    <lineage>
        <taxon>Bacteria</taxon>
        <taxon>Bacillati</taxon>
        <taxon>Actinomycetota</taxon>
        <taxon>Coriobacteriia</taxon>
        <taxon>Coriobacteriales</taxon>
        <taxon>Coriobacteriaceae</taxon>
        <taxon>Enorma</taxon>
    </lineage>
</organism>
<evidence type="ECO:0000256" key="1">
    <source>
        <dbReference type="SAM" id="MobiDB-lite"/>
    </source>
</evidence>
<evidence type="ECO:0008006" key="5">
    <source>
        <dbReference type="Google" id="ProtNLM"/>
    </source>
</evidence>
<evidence type="ECO:0000313" key="3">
    <source>
        <dbReference type="EMBL" id="MDM8275281.1"/>
    </source>
</evidence>
<keyword evidence="2" id="KW-1133">Transmembrane helix</keyword>
<reference evidence="4" key="1">
    <citation type="submission" date="2023-06" db="EMBL/GenBank/DDBJ databases">
        <title>Identification and characterization of horizontal gene transfer across gut microbiota members of farm animals based on homology search.</title>
        <authorList>
            <person name="Zeman M."/>
            <person name="Kubasova T."/>
            <person name="Jahodarova E."/>
            <person name="Nykrynova M."/>
            <person name="Rychlik I."/>
        </authorList>
    </citation>
    <scope>NUCLEOTIDE SEQUENCE [LARGE SCALE GENOMIC DNA]</scope>
    <source>
        <strain evidence="4">154_Feed</strain>
    </source>
</reference>
<accession>A0ABT7V9X6</accession>
<keyword evidence="2" id="KW-0812">Transmembrane</keyword>
<feature type="transmembrane region" description="Helical" evidence="2">
    <location>
        <begin position="165"/>
        <end position="185"/>
    </location>
</feature>
<dbReference type="EMBL" id="JAUDDZ010000009">
    <property type="protein sequence ID" value="MDM8275281.1"/>
    <property type="molecule type" value="Genomic_DNA"/>
</dbReference>
<evidence type="ECO:0000313" key="4">
    <source>
        <dbReference type="Proteomes" id="UP001529421"/>
    </source>
</evidence>
<feature type="compositionally biased region" description="Low complexity" evidence="1">
    <location>
        <begin position="9"/>
        <end position="49"/>
    </location>
</feature>
<protein>
    <recommendedName>
        <fullName evidence="5">Serine/threonine protein kinase</fullName>
    </recommendedName>
</protein>
<keyword evidence="4" id="KW-1185">Reference proteome</keyword>
<name>A0ABT7V9X6_9ACTN</name>
<comment type="caution">
    <text evidence="3">The sequence shown here is derived from an EMBL/GenBank/DDBJ whole genome shotgun (WGS) entry which is preliminary data.</text>
</comment>
<gene>
    <name evidence="3" type="ORF">QUW28_07230</name>
</gene>
<feature type="region of interest" description="Disordered" evidence="1">
    <location>
        <begin position="1"/>
        <end position="137"/>
    </location>
</feature>
<dbReference type="Proteomes" id="UP001529421">
    <property type="component" value="Unassembled WGS sequence"/>
</dbReference>
<proteinExistence type="predicted"/>
<dbReference type="RefSeq" id="WP_289545283.1">
    <property type="nucleotide sequence ID" value="NZ_JAUDDZ010000009.1"/>
</dbReference>
<evidence type="ECO:0000256" key="2">
    <source>
        <dbReference type="SAM" id="Phobius"/>
    </source>
</evidence>